<dbReference type="EnsemblMetazoa" id="CJA39560.1">
    <property type="protein sequence ID" value="CJA39560.1"/>
    <property type="gene ID" value="WBGene00215407"/>
</dbReference>
<evidence type="ECO:0000313" key="1">
    <source>
        <dbReference type="EnsemblMetazoa" id="CJA39560.1"/>
    </source>
</evidence>
<protein>
    <submittedName>
        <fullName evidence="1">Uncharacterized protein</fullName>
    </submittedName>
</protein>
<name>A0A8R1ENI3_CAEJA</name>
<reference evidence="2" key="1">
    <citation type="submission" date="2010-08" db="EMBL/GenBank/DDBJ databases">
        <authorList>
            <consortium name="Caenorhabditis japonica Sequencing Consortium"/>
            <person name="Wilson R.K."/>
        </authorList>
    </citation>
    <scope>NUCLEOTIDE SEQUENCE [LARGE SCALE GENOMIC DNA]</scope>
    <source>
        <strain evidence="2">DF5081</strain>
    </source>
</reference>
<dbReference type="AlphaFoldDB" id="A0A8R1ENI3"/>
<evidence type="ECO:0000313" key="2">
    <source>
        <dbReference type="Proteomes" id="UP000005237"/>
    </source>
</evidence>
<sequence>YIDKYRVQMEMRRTIREMRKMPDDATKNRPSLPI</sequence>
<organism evidence="1 2">
    <name type="scientific">Caenorhabditis japonica</name>
    <dbReference type="NCBI Taxonomy" id="281687"/>
    <lineage>
        <taxon>Eukaryota</taxon>
        <taxon>Metazoa</taxon>
        <taxon>Ecdysozoa</taxon>
        <taxon>Nematoda</taxon>
        <taxon>Chromadorea</taxon>
        <taxon>Rhabditida</taxon>
        <taxon>Rhabditina</taxon>
        <taxon>Rhabditomorpha</taxon>
        <taxon>Rhabditoidea</taxon>
        <taxon>Rhabditidae</taxon>
        <taxon>Peloderinae</taxon>
        <taxon>Caenorhabditis</taxon>
    </lineage>
</organism>
<accession>A0A8R1ENI3</accession>
<keyword evidence="2" id="KW-1185">Reference proteome</keyword>
<proteinExistence type="predicted"/>
<dbReference type="Proteomes" id="UP000005237">
    <property type="component" value="Unassembled WGS sequence"/>
</dbReference>
<reference evidence="1" key="2">
    <citation type="submission" date="2022-06" db="UniProtKB">
        <authorList>
            <consortium name="EnsemblMetazoa"/>
        </authorList>
    </citation>
    <scope>IDENTIFICATION</scope>
    <source>
        <strain evidence="1">DF5081</strain>
    </source>
</reference>